<dbReference type="EMBL" id="CM002288">
    <property type="protein sequence ID" value="ESW34207.1"/>
    <property type="molecule type" value="Genomic_DNA"/>
</dbReference>
<feature type="compositionally biased region" description="Basic and acidic residues" evidence="1">
    <location>
        <begin position="131"/>
        <end position="163"/>
    </location>
</feature>
<feature type="compositionally biased region" description="Basic residues" evidence="1">
    <location>
        <begin position="168"/>
        <end position="178"/>
    </location>
</feature>
<dbReference type="AlphaFoldDB" id="V7CVL4"/>
<dbReference type="Proteomes" id="UP000000226">
    <property type="component" value="Chromosome 1"/>
</dbReference>
<dbReference type="Gramene" id="ESW34207">
    <property type="protein sequence ID" value="ESW34207"/>
    <property type="gene ID" value="PHAVU_001G133500g"/>
</dbReference>
<sequence>MLVMEDSNTDLNRCGISNTPPSRRDRCGISNIHLPGYAEDDIGAQFEYDYRRVRFFGGRSLGDNRSIRFNIVYAVPMNCDVNNIIMQKVTISSENGEMETCEEPKSIIESQIQANEALTSPKATSDFVPQKGEEGISKNAKNQREVNFESSERKRVNGKERKITIASHTKKTSTKSFQ</sequence>
<dbReference type="OrthoDB" id="1431247at2759"/>
<reference evidence="3" key="1">
    <citation type="journal article" date="2014" name="Nat. Genet.">
        <title>A reference genome for common bean and genome-wide analysis of dual domestications.</title>
        <authorList>
            <person name="Schmutz J."/>
            <person name="McClean P.E."/>
            <person name="Mamidi S."/>
            <person name="Wu G.A."/>
            <person name="Cannon S.B."/>
            <person name="Grimwood J."/>
            <person name="Jenkins J."/>
            <person name="Shu S."/>
            <person name="Song Q."/>
            <person name="Chavarro C."/>
            <person name="Torres-Torres M."/>
            <person name="Geffroy V."/>
            <person name="Moghaddam S.M."/>
            <person name="Gao D."/>
            <person name="Abernathy B."/>
            <person name="Barry K."/>
            <person name="Blair M."/>
            <person name="Brick M.A."/>
            <person name="Chovatia M."/>
            <person name="Gepts P."/>
            <person name="Goodstein D.M."/>
            <person name="Gonzales M."/>
            <person name="Hellsten U."/>
            <person name="Hyten D.L."/>
            <person name="Jia G."/>
            <person name="Kelly J.D."/>
            <person name="Kudrna D."/>
            <person name="Lee R."/>
            <person name="Richard M.M."/>
            <person name="Miklas P.N."/>
            <person name="Osorno J.M."/>
            <person name="Rodrigues J."/>
            <person name="Thareau V."/>
            <person name="Urrea C.A."/>
            <person name="Wang M."/>
            <person name="Yu Y."/>
            <person name="Zhang M."/>
            <person name="Wing R.A."/>
            <person name="Cregan P.B."/>
            <person name="Rokhsar D.S."/>
            <person name="Jackson S.A."/>
        </authorList>
    </citation>
    <scope>NUCLEOTIDE SEQUENCE [LARGE SCALE GENOMIC DNA]</scope>
    <source>
        <strain evidence="3">cv. G19833</strain>
    </source>
</reference>
<evidence type="ECO:0008006" key="4">
    <source>
        <dbReference type="Google" id="ProtNLM"/>
    </source>
</evidence>
<accession>V7CVL4</accession>
<name>V7CVL4_PHAVU</name>
<keyword evidence="3" id="KW-1185">Reference proteome</keyword>
<gene>
    <name evidence="2" type="ORF">PHAVU_001G133500g</name>
</gene>
<protein>
    <recommendedName>
        <fullName evidence="4">SHSP domain-containing protein</fullName>
    </recommendedName>
</protein>
<proteinExistence type="predicted"/>
<feature type="region of interest" description="Disordered" evidence="1">
    <location>
        <begin position="119"/>
        <end position="178"/>
    </location>
</feature>
<evidence type="ECO:0000313" key="3">
    <source>
        <dbReference type="Proteomes" id="UP000000226"/>
    </source>
</evidence>
<evidence type="ECO:0000313" key="2">
    <source>
        <dbReference type="EMBL" id="ESW34207.1"/>
    </source>
</evidence>
<evidence type="ECO:0000256" key="1">
    <source>
        <dbReference type="SAM" id="MobiDB-lite"/>
    </source>
</evidence>
<organism evidence="2 3">
    <name type="scientific">Phaseolus vulgaris</name>
    <name type="common">Kidney bean</name>
    <name type="synonym">French bean</name>
    <dbReference type="NCBI Taxonomy" id="3885"/>
    <lineage>
        <taxon>Eukaryota</taxon>
        <taxon>Viridiplantae</taxon>
        <taxon>Streptophyta</taxon>
        <taxon>Embryophyta</taxon>
        <taxon>Tracheophyta</taxon>
        <taxon>Spermatophyta</taxon>
        <taxon>Magnoliopsida</taxon>
        <taxon>eudicotyledons</taxon>
        <taxon>Gunneridae</taxon>
        <taxon>Pentapetalae</taxon>
        <taxon>rosids</taxon>
        <taxon>fabids</taxon>
        <taxon>Fabales</taxon>
        <taxon>Fabaceae</taxon>
        <taxon>Papilionoideae</taxon>
        <taxon>50 kb inversion clade</taxon>
        <taxon>NPAAA clade</taxon>
        <taxon>indigoferoid/millettioid clade</taxon>
        <taxon>Phaseoleae</taxon>
        <taxon>Phaseolus</taxon>
    </lineage>
</organism>